<dbReference type="RefSeq" id="WP_115061437.1">
    <property type="nucleotide sequence ID" value="NZ_UGRY01000002.1"/>
</dbReference>
<dbReference type="InterPro" id="IPR006944">
    <property type="entry name" value="Phage/GTA_portal"/>
</dbReference>
<name>A0A378Y620_9NOCA</name>
<evidence type="ECO:0000313" key="3">
    <source>
        <dbReference type="Proteomes" id="UP000255467"/>
    </source>
</evidence>
<feature type="region of interest" description="Disordered" evidence="1">
    <location>
        <begin position="371"/>
        <end position="427"/>
    </location>
</feature>
<protein>
    <submittedName>
        <fullName evidence="2">Phage portal protein, HK97 family</fullName>
    </submittedName>
</protein>
<evidence type="ECO:0000313" key="2">
    <source>
        <dbReference type="EMBL" id="SUA72666.1"/>
    </source>
</evidence>
<dbReference type="STRING" id="1406858.GCA_000710895_02114"/>
<dbReference type="Pfam" id="PF04860">
    <property type="entry name" value="Phage_portal"/>
    <property type="match status" value="1"/>
</dbReference>
<dbReference type="Proteomes" id="UP000255467">
    <property type="component" value="Unassembled WGS sequence"/>
</dbReference>
<dbReference type="InterPro" id="IPR006427">
    <property type="entry name" value="Portal_HK97"/>
</dbReference>
<organism evidence="2 3">
    <name type="scientific">Nocardia otitidiscaviarum</name>
    <dbReference type="NCBI Taxonomy" id="1823"/>
    <lineage>
        <taxon>Bacteria</taxon>
        <taxon>Bacillati</taxon>
        <taxon>Actinomycetota</taxon>
        <taxon>Actinomycetes</taxon>
        <taxon>Mycobacteriales</taxon>
        <taxon>Nocardiaceae</taxon>
        <taxon>Nocardia</taxon>
    </lineage>
</organism>
<feature type="compositionally biased region" description="Acidic residues" evidence="1">
    <location>
        <begin position="402"/>
        <end position="427"/>
    </location>
</feature>
<accession>A0A378Y620</accession>
<dbReference type="EMBL" id="UGRY01000002">
    <property type="protein sequence ID" value="SUA72666.1"/>
    <property type="molecule type" value="Genomic_DNA"/>
</dbReference>
<sequence length="427" mass="47851">MAFVVSDGAVRSLARPDQPRQPVLRLSDRHTIEYAELWRTQPAVRTCVSFLARNIAQLGIHVFHRNGDTDRERLTEHPLALLLGNPNPWTTRYRLMDALVHDFAIFDRAHLLKAKTANGLGLIRVPPPIVTAKGENWLTPEVFEIAGTNGKREVSADQMVYFRGYDVNGDLGTSPIESLRQILAEEFAGTRMREQVLRNGARIAGYIQRPADRKWSAEARERFRKEWQSQYTGDGPQAGGTPILEDGMTFEAAAMTASDLQYLEVRKLSREEVAAAYFIPPPMVGILDHATFSNITEQHKMLYQDTLGPWLTMLAEEIELQLVPDLAPGDPVYIEFNLREKLTGSFEERAAQMQTAVGAPWMTVNEARALDNRPPIEGGDELIRPLNVTANGDRNPIPADDTPADEVDDETTDEPPVDDEDQAEEDQ</sequence>
<evidence type="ECO:0000256" key="1">
    <source>
        <dbReference type="SAM" id="MobiDB-lite"/>
    </source>
</evidence>
<keyword evidence="3" id="KW-1185">Reference proteome</keyword>
<reference evidence="2 3" key="1">
    <citation type="submission" date="2018-06" db="EMBL/GenBank/DDBJ databases">
        <authorList>
            <consortium name="Pathogen Informatics"/>
            <person name="Doyle S."/>
        </authorList>
    </citation>
    <scope>NUCLEOTIDE SEQUENCE [LARGE SCALE GENOMIC DNA]</scope>
    <source>
        <strain evidence="2 3">NCTC1934</strain>
    </source>
</reference>
<gene>
    <name evidence="2" type="ORF">NCTC1934_00094</name>
</gene>
<proteinExistence type="predicted"/>
<dbReference type="AlphaFoldDB" id="A0A378Y620"/>
<dbReference type="NCBIfam" id="TIGR01537">
    <property type="entry name" value="portal_HK97"/>
    <property type="match status" value="1"/>
</dbReference>
<dbReference type="OrthoDB" id="9765386at2"/>